<keyword evidence="5" id="KW-1185">Reference proteome</keyword>
<reference evidence="4" key="1">
    <citation type="journal article" date="2021" name="bioRxiv">
        <title>Whole Genome Assembly and Annotation of Northern Wild Rice, Zizania palustris L., Supports a Whole Genome Duplication in the Zizania Genus.</title>
        <authorList>
            <person name="Haas M."/>
            <person name="Kono T."/>
            <person name="Macchietto M."/>
            <person name="Millas R."/>
            <person name="McGilp L."/>
            <person name="Shao M."/>
            <person name="Duquette J."/>
            <person name="Hirsch C.N."/>
            <person name="Kimball J."/>
        </authorList>
    </citation>
    <scope>NUCLEOTIDE SEQUENCE</scope>
    <source>
        <tissue evidence="4">Fresh leaf tissue</tissue>
    </source>
</reference>
<dbReference type="InterPro" id="IPR001932">
    <property type="entry name" value="PPM-type_phosphatase-like_dom"/>
</dbReference>
<evidence type="ECO:0000259" key="3">
    <source>
        <dbReference type="PROSITE" id="PS51746"/>
    </source>
</evidence>
<dbReference type="PANTHER" id="PTHR13832:SF285">
    <property type="entry name" value="PROTEIN PHOSPHATASE 2C 22-RELATED"/>
    <property type="match status" value="1"/>
</dbReference>
<dbReference type="AlphaFoldDB" id="A0A8J5VL61"/>
<dbReference type="PROSITE" id="PS51746">
    <property type="entry name" value="PPM_2"/>
    <property type="match status" value="1"/>
</dbReference>
<evidence type="ECO:0000256" key="1">
    <source>
        <dbReference type="ARBA" id="ARBA00022801"/>
    </source>
</evidence>
<accession>A0A8J5VL61</accession>
<sequence length="111" mass="12698">MYKTYKIKFGEGRVMKEVYCIQGRLTVSRAFGDFGYKQNERMRPTQQMVTCVPDINHRAIPDGSEFLVIATASVWDCMSSQNVVNFVHARLDSVSHYSSFSLSVLPVMHKK</sequence>
<dbReference type="GO" id="GO:0004722">
    <property type="term" value="F:protein serine/threonine phosphatase activity"/>
    <property type="evidence" value="ECO:0007669"/>
    <property type="project" value="InterPro"/>
</dbReference>
<comment type="caution">
    <text evidence="4">The sequence shown here is derived from an EMBL/GenBank/DDBJ whole genome shotgun (WGS) entry which is preliminary data.</text>
</comment>
<gene>
    <name evidence="4" type="ORF">GUJ93_ZPchr0006g45274</name>
</gene>
<evidence type="ECO:0000256" key="2">
    <source>
        <dbReference type="ARBA" id="ARBA00022912"/>
    </source>
</evidence>
<keyword evidence="1" id="KW-0378">Hydrolase</keyword>
<dbReference type="EMBL" id="JAAALK010000283">
    <property type="protein sequence ID" value="KAG8071385.1"/>
    <property type="molecule type" value="Genomic_DNA"/>
</dbReference>
<proteinExistence type="predicted"/>
<evidence type="ECO:0000313" key="5">
    <source>
        <dbReference type="Proteomes" id="UP000729402"/>
    </source>
</evidence>
<dbReference type="PANTHER" id="PTHR13832">
    <property type="entry name" value="PROTEIN PHOSPHATASE 2C"/>
    <property type="match status" value="1"/>
</dbReference>
<name>A0A8J5VL61_ZIZPA</name>
<reference evidence="4" key="2">
    <citation type="submission" date="2021-02" db="EMBL/GenBank/DDBJ databases">
        <authorList>
            <person name="Kimball J.A."/>
            <person name="Haas M.W."/>
            <person name="Macchietto M."/>
            <person name="Kono T."/>
            <person name="Duquette J."/>
            <person name="Shao M."/>
        </authorList>
    </citation>
    <scope>NUCLEOTIDE SEQUENCE</scope>
    <source>
        <tissue evidence="4">Fresh leaf tissue</tissue>
    </source>
</reference>
<protein>
    <recommendedName>
        <fullName evidence="3">PPM-type phosphatase domain-containing protein</fullName>
    </recommendedName>
</protein>
<dbReference type="Proteomes" id="UP000729402">
    <property type="component" value="Unassembled WGS sequence"/>
</dbReference>
<organism evidence="4 5">
    <name type="scientific">Zizania palustris</name>
    <name type="common">Northern wild rice</name>
    <dbReference type="NCBI Taxonomy" id="103762"/>
    <lineage>
        <taxon>Eukaryota</taxon>
        <taxon>Viridiplantae</taxon>
        <taxon>Streptophyta</taxon>
        <taxon>Embryophyta</taxon>
        <taxon>Tracheophyta</taxon>
        <taxon>Spermatophyta</taxon>
        <taxon>Magnoliopsida</taxon>
        <taxon>Liliopsida</taxon>
        <taxon>Poales</taxon>
        <taxon>Poaceae</taxon>
        <taxon>BOP clade</taxon>
        <taxon>Oryzoideae</taxon>
        <taxon>Oryzeae</taxon>
        <taxon>Zizaniinae</taxon>
        <taxon>Zizania</taxon>
    </lineage>
</organism>
<dbReference type="Pfam" id="PF00481">
    <property type="entry name" value="PP2C"/>
    <property type="match status" value="1"/>
</dbReference>
<keyword evidence="2" id="KW-0904">Protein phosphatase</keyword>
<dbReference type="InterPro" id="IPR015655">
    <property type="entry name" value="PP2C"/>
</dbReference>
<evidence type="ECO:0000313" key="4">
    <source>
        <dbReference type="EMBL" id="KAG8071385.1"/>
    </source>
</evidence>
<dbReference type="OrthoDB" id="10264738at2759"/>
<feature type="domain" description="PPM-type phosphatase" evidence="3">
    <location>
        <begin position="1"/>
        <end position="111"/>
    </location>
</feature>